<protein>
    <submittedName>
        <fullName evidence="1">Uncharacterized protein</fullName>
    </submittedName>
</protein>
<reference evidence="1" key="1">
    <citation type="submission" date="2015-04" db="EMBL/GenBank/DDBJ databases">
        <authorList>
            <person name="Syromyatnikov M.Y."/>
            <person name="Popov V.N."/>
        </authorList>
    </citation>
    <scope>NUCLEOTIDE SEQUENCE</scope>
    <source>
        <strain evidence="1">MO-1</strain>
    </source>
</reference>
<gene>
    <name evidence="1" type="ORF">MAGMO_1094</name>
</gene>
<dbReference type="AlphaFoldDB" id="A0A1S7LFI9"/>
<evidence type="ECO:0000313" key="1">
    <source>
        <dbReference type="EMBL" id="CRH05288.1"/>
    </source>
</evidence>
<dbReference type="EMBL" id="LO017727">
    <property type="protein sequence ID" value="CRH05288.1"/>
    <property type="molecule type" value="Genomic_DNA"/>
</dbReference>
<sequence length="60" mass="6560">MRGIRRHGVFKVQKKVRGGVGEKFSVSPTVLICSHSICSHSICSHSICSHSICSQFICSL</sequence>
<proteinExistence type="predicted"/>
<name>A0A1S7LFI9_MAGMO</name>
<organism evidence="1">
    <name type="scientific">Magnetococcus massalia (strain MO-1)</name>
    <dbReference type="NCBI Taxonomy" id="451514"/>
    <lineage>
        <taxon>Bacteria</taxon>
        <taxon>Pseudomonadati</taxon>
        <taxon>Pseudomonadota</taxon>
        <taxon>Magnetococcia</taxon>
        <taxon>Magnetococcales</taxon>
        <taxon>Magnetococcaceae</taxon>
        <taxon>Magnetococcus</taxon>
    </lineage>
</organism>
<accession>A0A1S7LFI9</accession>